<proteinExistence type="inferred from homology"/>
<dbReference type="Proteomes" id="UP001417504">
    <property type="component" value="Unassembled WGS sequence"/>
</dbReference>
<dbReference type="PANTHER" id="PTHR12378:SF80">
    <property type="entry name" value="IP06716P-RELATED"/>
    <property type="match status" value="1"/>
</dbReference>
<organism evidence="6 7">
    <name type="scientific">Stephania japonica</name>
    <dbReference type="NCBI Taxonomy" id="461633"/>
    <lineage>
        <taxon>Eukaryota</taxon>
        <taxon>Viridiplantae</taxon>
        <taxon>Streptophyta</taxon>
        <taxon>Embryophyta</taxon>
        <taxon>Tracheophyta</taxon>
        <taxon>Spermatophyta</taxon>
        <taxon>Magnoliopsida</taxon>
        <taxon>Ranunculales</taxon>
        <taxon>Menispermaceae</taxon>
        <taxon>Menispermoideae</taxon>
        <taxon>Cissampelideae</taxon>
        <taxon>Stephania</taxon>
    </lineage>
</organism>
<dbReference type="GO" id="GO:0101005">
    <property type="term" value="F:deubiquitinase activity"/>
    <property type="evidence" value="ECO:0007669"/>
    <property type="project" value="TreeGrafter"/>
</dbReference>
<dbReference type="InterPro" id="IPR042266">
    <property type="entry name" value="PPPDE_sf"/>
</dbReference>
<accession>A0AAP0P5D9</accession>
<dbReference type="Pfam" id="PF05903">
    <property type="entry name" value="Peptidase_C97"/>
    <property type="match status" value="1"/>
</dbReference>
<evidence type="ECO:0000256" key="2">
    <source>
        <dbReference type="ARBA" id="ARBA00022670"/>
    </source>
</evidence>
<dbReference type="Gene3D" id="3.90.1720.30">
    <property type="entry name" value="PPPDE domains"/>
    <property type="match status" value="1"/>
</dbReference>
<dbReference type="EMBL" id="JBBNAE010000004">
    <property type="protein sequence ID" value="KAK9130779.1"/>
    <property type="molecule type" value="Genomic_DNA"/>
</dbReference>
<keyword evidence="7" id="KW-1185">Reference proteome</keyword>
<feature type="domain" description="PPPDE" evidence="5">
    <location>
        <begin position="155"/>
        <end position="291"/>
    </location>
</feature>
<feature type="region of interest" description="Disordered" evidence="4">
    <location>
        <begin position="291"/>
        <end position="317"/>
    </location>
</feature>
<dbReference type="PANTHER" id="PTHR12378">
    <property type="entry name" value="DESUMOYLATING ISOPEPTIDASE"/>
    <property type="match status" value="1"/>
</dbReference>
<keyword evidence="3" id="KW-0378">Hydrolase</keyword>
<protein>
    <recommendedName>
        <fullName evidence="5">PPPDE domain-containing protein</fullName>
    </recommendedName>
</protein>
<keyword evidence="2" id="KW-0645">Protease</keyword>
<dbReference type="AlphaFoldDB" id="A0AAP0P5D9"/>
<dbReference type="GO" id="GO:0016579">
    <property type="term" value="P:protein deubiquitination"/>
    <property type="evidence" value="ECO:0007669"/>
    <property type="project" value="TreeGrafter"/>
</dbReference>
<name>A0AAP0P5D9_9MAGN</name>
<gene>
    <name evidence="6" type="ORF">Sjap_011266</name>
</gene>
<reference evidence="6 7" key="1">
    <citation type="submission" date="2024-01" db="EMBL/GenBank/DDBJ databases">
        <title>Genome assemblies of Stephania.</title>
        <authorList>
            <person name="Yang L."/>
        </authorList>
    </citation>
    <scope>NUCLEOTIDE SEQUENCE [LARGE SCALE GENOMIC DNA]</scope>
    <source>
        <strain evidence="6">QJT</strain>
        <tissue evidence="6">Leaf</tissue>
    </source>
</reference>
<comment type="similarity">
    <text evidence="1">Belongs to the DeSI family.</text>
</comment>
<evidence type="ECO:0000259" key="5">
    <source>
        <dbReference type="PROSITE" id="PS51858"/>
    </source>
</evidence>
<evidence type="ECO:0000256" key="3">
    <source>
        <dbReference type="ARBA" id="ARBA00022801"/>
    </source>
</evidence>
<comment type="caution">
    <text evidence="6">The sequence shown here is derived from an EMBL/GenBank/DDBJ whole genome shotgun (WGS) entry which is preliminary data.</text>
</comment>
<evidence type="ECO:0000313" key="6">
    <source>
        <dbReference type="EMBL" id="KAK9130779.1"/>
    </source>
</evidence>
<dbReference type="InterPro" id="IPR008580">
    <property type="entry name" value="PPPDE_dom"/>
</dbReference>
<sequence length="346" mass="38246">MKSSPEEEYGNSQGSPVFLNVYDLTPLNNYSYWFGLGIFHSGIEDLLDESSCPHIGEWTDLTVRHVPYPSSSSTALPQPPTPPTFPQPGVPPPPFNYVRIKPLHELWRQLGEAKISDLGVNRPFIDGVVKFYTTSKVFDVVHMVISEPDDIAIVVDLSLHTTSADRHCSAFSLQGLTLSDACSSSNMPTAVHDMEYGFGAHDFPSSGVFEVEPKSCPGYIYRCSMFLGHTDMPPLVFRAFIETAAAEYHGDTYHLITKNCNHFTDDICSRLTGKHIPGWVNRLAHIEEDMSESLSTATQHEPTESDDADQDKHLLSPSSGVGDVIFIRSAESEVASSLETRTPTLH</sequence>
<evidence type="ECO:0000256" key="1">
    <source>
        <dbReference type="ARBA" id="ARBA00008140"/>
    </source>
</evidence>
<dbReference type="PROSITE" id="PS51858">
    <property type="entry name" value="PPPDE"/>
    <property type="match status" value="1"/>
</dbReference>
<evidence type="ECO:0000256" key="4">
    <source>
        <dbReference type="SAM" id="MobiDB-lite"/>
    </source>
</evidence>
<dbReference type="GO" id="GO:0006508">
    <property type="term" value="P:proteolysis"/>
    <property type="evidence" value="ECO:0007669"/>
    <property type="project" value="UniProtKB-KW"/>
</dbReference>
<evidence type="ECO:0000313" key="7">
    <source>
        <dbReference type="Proteomes" id="UP001417504"/>
    </source>
</evidence>
<dbReference type="SMART" id="SM01179">
    <property type="entry name" value="DUF862"/>
    <property type="match status" value="1"/>
</dbReference>